<comment type="caution">
    <text evidence="2">The sequence shown here is derived from an EMBL/GenBank/DDBJ whole genome shotgun (WGS) entry which is preliminary data.</text>
</comment>
<evidence type="ECO:0000256" key="1">
    <source>
        <dbReference type="SAM" id="MobiDB-lite"/>
    </source>
</evidence>
<organism evidence="2">
    <name type="scientific">bioreactor metagenome</name>
    <dbReference type="NCBI Taxonomy" id="1076179"/>
    <lineage>
        <taxon>unclassified sequences</taxon>
        <taxon>metagenomes</taxon>
        <taxon>ecological metagenomes</taxon>
    </lineage>
</organism>
<name>A0A645IHR3_9ZZZZ</name>
<proteinExistence type="predicted"/>
<dbReference type="AlphaFoldDB" id="A0A645IHR3"/>
<feature type="compositionally biased region" description="Basic and acidic residues" evidence="1">
    <location>
        <begin position="81"/>
        <end position="92"/>
    </location>
</feature>
<feature type="region of interest" description="Disordered" evidence="1">
    <location>
        <begin position="17"/>
        <end position="139"/>
    </location>
</feature>
<feature type="compositionally biased region" description="Basic and acidic residues" evidence="1">
    <location>
        <begin position="54"/>
        <end position="73"/>
    </location>
</feature>
<evidence type="ECO:0000313" key="2">
    <source>
        <dbReference type="EMBL" id="MPN47844.1"/>
    </source>
</evidence>
<protein>
    <submittedName>
        <fullName evidence="2">Uncharacterized protein</fullName>
    </submittedName>
</protein>
<gene>
    <name evidence="2" type="ORF">SDC9_195448</name>
</gene>
<sequence>MQPVLLGLLADHEGVESPAVGGRGVQHRAGDRVGAQGQPAHRVVVQVGGQRPHHPADDRRGDTVQRDPAHVDVEVGLPSGGEHHVLPHHGEVVDETDQGFTIGSGDIGASHARDSSEPEHCATTGRPAERSGPQPRRAI</sequence>
<feature type="compositionally biased region" description="Basic and acidic residues" evidence="1">
    <location>
        <begin position="111"/>
        <end position="120"/>
    </location>
</feature>
<reference evidence="2" key="1">
    <citation type="submission" date="2019-08" db="EMBL/GenBank/DDBJ databases">
        <authorList>
            <person name="Kucharzyk K."/>
            <person name="Murdoch R.W."/>
            <person name="Higgins S."/>
            <person name="Loffler F."/>
        </authorList>
    </citation>
    <scope>NUCLEOTIDE SEQUENCE</scope>
</reference>
<accession>A0A645IHR3</accession>
<dbReference type="EMBL" id="VSSQ01109643">
    <property type="protein sequence ID" value="MPN47844.1"/>
    <property type="molecule type" value="Genomic_DNA"/>
</dbReference>